<dbReference type="STRING" id="35608.A0A2U1MYK2"/>
<feature type="transmembrane region" description="Helical" evidence="1">
    <location>
        <begin position="30"/>
        <end position="51"/>
    </location>
</feature>
<keyword evidence="1" id="KW-0472">Membrane</keyword>
<proteinExistence type="predicted"/>
<name>A0A2U1MYK2_ARTAN</name>
<evidence type="ECO:0000313" key="2">
    <source>
        <dbReference type="EMBL" id="PWA66338.1"/>
    </source>
</evidence>
<comment type="caution">
    <text evidence="2">The sequence shown here is derived from an EMBL/GenBank/DDBJ whole genome shotgun (WGS) entry which is preliminary data.</text>
</comment>
<keyword evidence="3" id="KW-1185">Reference proteome</keyword>
<reference evidence="2 3" key="1">
    <citation type="journal article" date="2018" name="Mol. Plant">
        <title>The genome of Artemisia annua provides insight into the evolution of Asteraceae family and artemisinin biosynthesis.</title>
        <authorList>
            <person name="Shen Q."/>
            <person name="Zhang L."/>
            <person name="Liao Z."/>
            <person name="Wang S."/>
            <person name="Yan T."/>
            <person name="Shi P."/>
            <person name="Liu M."/>
            <person name="Fu X."/>
            <person name="Pan Q."/>
            <person name="Wang Y."/>
            <person name="Lv Z."/>
            <person name="Lu X."/>
            <person name="Zhang F."/>
            <person name="Jiang W."/>
            <person name="Ma Y."/>
            <person name="Chen M."/>
            <person name="Hao X."/>
            <person name="Li L."/>
            <person name="Tang Y."/>
            <person name="Lv G."/>
            <person name="Zhou Y."/>
            <person name="Sun X."/>
            <person name="Brodelius P.E."/>
            <person name="Rose J.K.C."/>
            <person name="Tang K."/>
        </authorList>
    </citation>
    <scope>NUCLEOTIDE SEQUENCE [LARGE SCALE GENOMIC DNA]</scope>
    <source>
        <strain evidence="3">cv. Huhao1</strain>
        <tissue evidence="2">Leaf</tissue>
    </source>
</reference>
<protein>
    <submittedName>
        <fullName evidence="2">SNARE associated Golgi protein</fullName>
    </submittedName>
</protein>
<evidence type="ECO:0000256" key="1">
    <source>
        <dbReference type="SAM" id="Phobius"/>
    </source>
</evidence>
<accession>A0A2U1MYK2</accession>
<dbReference type="EMBL" id="PKPP01004050">
    <property type="protein sequence ID" value="PWA66338.1"/>
    <property type="molecule type" value="Genomic_DNA"/>
</dbReference>
<keyword evidence="1" id="KW-0812">Transmembrane</keyword>
<keyword evidence="1" id="KW-1133">Transmembrane helix</keyword>
<dbReference type="AlphaFoldDB" id="A0A2U1MYK2"/>
<organism evidence="2 3">
    <name type="scientific">Artemisia annua</name>
    <name type="common">Sweet wormwood</name>
    <dbReference type="NCBI Taxonomy" id="35608"/>
    <lineage>
        <taxon>Eukaryota</taxon>
        <taxon>Viridiplantae</taxon>
        <taxon>Streptophyta</taxon>
        <taxon>Embryophyta</taxon>
        <taxon>Tracheophyta</taxon>
        <taxon>Spermatophyta</taxon>
        <taxon>Magnoliopsida</taxon>
        <taxon>eudicotyledons</taxon>
        <taxon>Gunneridae</taxon>
        <taxon>Pentapetalae</taxon>
        <taxon>asterids</taxon>
        <taxon>campanulids</taxon>
        <taxon>Asterales</taxon>
        <taxon>Asteraceae</taxon>
        <taxon>Asteroideae</taxon>
        <taxon>Anthemideae</taxon>
        <taxon>Artemisiinae</taxon>
        <taxon>Artemisia</taxon>
    </lineage>
</organism>
<evidence type="ECO:0000313" key="3">
    <source>
        <dbReference type="Proteomes" id="UP000245207"/>
    </source>
</evidence>
<sequence length="76" mass="8676">MEQRQKVDTRSKDDDNNEEIYKFPLSRKEVLGGCGVLLCFVVGLAGVYLTLPDSDYSFLKLPRTLQDLHVLRRSTS</sequence>
<dbReference type="Proteomes" id="UP000245207">
    <property type="component" value="Unassembled WGS sequence"/>
</dbReference>
<gene>
    <name evidence="2" type="ORF">CTI12_AA328070</name>
</gene>